<dbReference type="InterPro" id="IPR012347">
    <property type="entry name" value="Ferritin-like"/>
</dbReference>
<keyword evidence="1" id="KW-0812">Transmembrane</keyword>
<dbReference type="InterPro" id="IPR009078">
    <property type="entry name" value="Ferritin-like_SF"/>
</dbReference>
<keyword evidence="1" id="KW-0472">Membrane</keyword>
<name>A0ABY5DYQ3_9ACTN</name>
<organism evidence="2 3">
    <name type="scientific">Paraconexibacter antarcticus</name>
    <dbReference type="NCBI Taxonomy" id="2949664"/>
    <lineage>
        <taxon>Bacteria</taxon>
        <taxon>Bacillati</taxon>
        <taxon>Actinomycetota</taxon>
        <taxon>Thermoleophilia</taxon>
        <taxon>Solirubrobacterales</taxon>
        <taxon>Paraconexibacteraceae</taxon>
        <taxon>Paraconexibacter</taxon>
    </lineage>
</organism>
<dbReference type="InterPro" id="IPR052965">
    <property type="entry name" value="Pigment-catalase-like"/>
</dbReference>
<evidence type="ECO:0000313" key="3">
    <source>
        <dbReference type="Proteomes" id="UP001056035"/>
    </source>
</evidence>
<dbReference type="Gene3D" id="1.20.1260.10">
    <property type="match status" value="1"/>
</dbReference>
<dbReference type="CDD" id="cd00657">
    <property type="entry name" value="Ferritin_like"/>
    <property type="match status" value="1"/>
</dbReference>
<dbReference type="EMBL" id="CP098502">
    <property type="protein sequence ID" value="UTI66670.1"/>
    <property type="molecule type" value="Genomic_DNA"/>
</dbReference>
<dbReference type="Pfam" id="PF13668">
    <property type="entry name" value="Ferritin_2"/>
    <property type="match status" value="1"/>
</dbReference>
<dbReference type="Proteomes" id="UP001056035">
    <property type="component" value="Chromosome"/>
</dbReference>
<proteinExistence type="predicted"/>
<dbReference type="RefSeq" id="WP_254573337.1">
    <property type="nucleotide sequence ID" value="NZ_CP098502.1"/>
</dbReference>
<evidence type="ECO:0000313" key="2">
    <source>
        <dbReference type="EMBL" id="UTI66670.1"/>
    </source>
</evidence>
<dbReference type="SUPFAM" id="SSF47240">
    <property type="entry name" value="Ferritin-like"/>
    <property type="match status" value="1"/>
</dbReference>
<dbReference type="PANTHER" id="PTHR31694">
    <property type="entry name" value="DESICCATION-LIKE PROTEIN"/>
    <property type="match status" value="1"/>
</dbReference>
<reference evidence="2 3" key="1">
    <citation type="submission" date="2022-06" db="EMBL/GenBank/DDBJ databases">
        <title>Paraconexibacter antarcticus.</title>
        <authorList>
            <person name="Kim C.S."/>
        </authorList>
    </citation>
    <scope>NUCLEOTIDE SEQUENCE [LARGE SCALE GENOMIC DNA]</scope>
    <source>
        <strain evidence="2 3">02-257</strain>
    </source>
</reference>
<gene>
    <name evidence="2" type="ORF">NBH00_10785</name>
</gene>
<sequence>MSSKITLETIDSDGAVQEAAERAGFSTRSDFFKKSIYAGGSLVAGGVLMGGMPAIASAKPSAKNDVKILQFALTLEYLEAAFYKQAVASGALTDPATFALATTISKHETAHVTFLRKALGSHKIKSPTFDFKDTVTDQKKFTDTAFVLENTGVSAYLGQAGNIKNPAYLGAAATILTIEARHAGAIAQLTGQSVSPNGSFDRPKSKSAILKAVTGTGFITG</sequence>
<keyword evidence="3" id="KW-1185">Reference proteome</keyword>
<keyword evidence="1" id="KW-1133">Transmembrane helix</keyword>
<dbReference type="PANTHER" id="PTHR31694:SF26">
    <property type="entry name" value="OS05G0151100 PROTEIN"/>
    <property type="match status" value="1"/>
</dbReference>
<protein>
    <submittedName>
        <fullName evidence="2">Ferritin-like domain-containing protein</fullName>
    </submittedName>
</protein>
<evidence type="ECO:0000256" key="1">
    <source>
        <dbReference type="SAM" id="Phobius"/>
    </source>
</evidence>
<feature type="transmembrane region" description="Helical" evidence="1">
    <location>
        <begin position="36"/>
        <end position="56"/>
    </location>
</feature>
<accession>A0ABY5DYQ3</accession>